<dbReference type="PANTHER" id="PTHR31062">
    <property type="entry name" value="XYLOGLUCAN ENDOTRANSGLUCOSYLASE/HYDROLASE PROTEIN 8-RELATED"/>
    <property type="match status" value="1"/>
</dbReference>
<keyword evidence="6" id="KW-0134">Cell wall</keyword>
<dbReference type="InterPro" id="IPR044791">
    <property type="entry name" value="Beta-glucanase/XTH"/>
</dbReference>
<dbReference type="GO" id="GO:0048046">
    <property type="term" value="C:apoplast"/>
    <property type="evidence" value="ECO:0007669"/>
    <property type="project" value="UniProtKB-SubCell"/>
</dbReference>
<feature type="active site" description="Nucleophile" evidence="5">
    <location>
        <position position="109"/>
    </location>
</feature>
<evidence type="ECO:0000256" key="1">
    <source>
        <dbReference type="ARBA" id="ARBA00022679"/>
    </source>
</evidence>
<evidence type="ECO:0000256" key="3">
    <source>
        <dbReference type="ARBA" id="ARBA00023157"/>
    </source>
</evidence>
<dbReference type="SUPFAM" id="SSF49899">
    <property type="entry name" value="Concanavalin A-like lectins/glucanases"/>
    <property type="match status" value="1"/>
</dbReference>
<dbReference type="GO" id="GO:0004553">
    <property type="term" value="F:hydrolase activity, hydrolyzing O-glycosyl compounds"/>
    <property type="evidence" value="ECO:0007669"/>
    <property type="project" value="InterPro"/>
</dbReference>
<accession>A0A7C9CLU0</accession>
<evidence type="ECO:0000256" key="2">
    <source>
        <dbReference type="ARBA" id="ARBA00022801"/>
    </source>
</evidence>
<comment type="function">
    <text evidence="6">Catalyzes xyloglucan endohydrolysis (XEH) and/or endotransglycosylation (XET). Cleaves and religates xyloglucan polymers, an essential constituent of the primary cell wall, and thereby participates in cell wall construction of growing tissues.</text>
</comment>
<reference evidence="8" key="2">
    <citation type="submission" date="2020-07" db="EMBL/GenBank/DDBJ databases">
        <authorList>
            <person name="Vera ALvarez R."/>
            <person name="Arias-Moreno D.M."/>
            <person name="Jimenez-Jacinto V."/>
            <person name="Jimenez-Bremont J.F."/>
            <person name="Swaminathan K."/>
            <person name="Moose S.P."/>
            <person name="Guerrero-Gonzalez M.L."/>
            <person name="Marino-Ramirez L."/>
            <person name="Landsman D."/>
            <person name="Rodriguez-Kessler M."/>
            <person name="Delgado-Sanchez P."/>
        </authorList>
    </citation>
    <scope>NUCLEOTIDE SEQUENCE</scope>
    <source>
        <tissue evidence="8">Cladode</tissue>
    </source>
</reference>
<dbReference type="AlphaFoldDB" id="A0A7C9CLU0"/>
<keyword evidence="8" id="KW-0328">Glycosyltransferase</keyword>
<dbReference type="CDD" id="cd02176">
    <property type="entry name" value="GH16_XET"/>
    <property type="match status" value="1"/>
</dbReference>
<dbReference type="EC" id="2.4.1.207" evidence="6"/>
<dbReference type="InterPro" id="IPR010713">
    <property type="entry name" value="XET_C"/>
</dbReference>
<keyword evidence="1 6" id="KW-0808">Transferase</keyword>
<dbReference type="Pfam" id="PF06955">
    <property type="entry name" value="XET_C"/>
    <property type="match status" value="1"/>
</dbReference>
<dbReference type="GO" id="GO:0010411">
    <property type="term" value="P:xyloglucan metabolic process"/>
    <property type="evidence" value="ECO:0007669"/>
    <property type="project" value="InterPro"/>
</dbReference>
<evidence type="ECO:0000259" key="7">
    <source>
        <dbReference type="PROSITE" id="PS51762"/>
    </source>
</evidence>
<name>A0A7C9CLU0_OPUST</name>
<dbReference type="GO" id="GO:0042546">
    <property type="term" value="P:cell wall biogenesis"/>
    <property type="evidence" value="ECO:0007669"/>
    <property type="project" value="InterPro"/>
</dbReference>
<dbReference type="PIRSF" id="PIRSF005604">
    <property type="entry name" value="XET"/>
    <property type="match status" value="1"/>
</dbReference>
<dbReference type="PROSITE" id="PS51762">
    <property type="entry name" value="GH16_2"/>
    <property type="match status" value="1"/>
</dbReference>
<protein>
    <recommendedName>
        <fullName evidence="6">Xyloglucan endotransglucosylase/hydrolase</fullName>
        <ecNumber evidence="6">2.4.1.207</ecNumber>
    </recommendedName>
</protein>
<evidence type="ECO:0000256" key="5">
    <source>
        <dbReference type="PIRSR" id="PIRSR005604-1"/>
    </source>
</evidence>
<feature type="active site" description="Proton donor" evidence="5">
    <location>
        <position position="113"/>
    </location>
</feature>
<keyword evidence="6" id="KW-0732">Signal</keyword>
<keyword evidence="3" id="KW-1015">Disulfide bond</keyword>
<dbReference type="GO" id="GO:0016762">
    <property type="term" value="F:xyloglucan:xyloglucosyl transferase activity"/>
    <property type="evidence" value="ECO:0007669"/>
    <property type="project" value="UniProtKB-EC"/>
</dbReference>
<comment type="similarity">
    <text evidence="6">Belongs to the glycosyl hydrolase 16 family.</text>
</comment>
<dbReference type="InterPro" id="IPR013320">
    <property type="entry name" value="ConA-like_dom_sf"/>
</dbReference>
<dbReference type="GO" id="GO:0071555">
    <property type="term" value="P:cell wall organization"/>
    <property type="evidence" value="ECO:0007669"/>
    <property type="project" value="UniProtKB-KW"/>
</dbReference>
<dbReference type="Gene3D" id="2.60.120.200">
    <property type="match status" value="1"/>
</dbReference>
<evidence type="ECO:0000313" key="8">
    <source>
        <dbReference type="EMBL" id="MBA4620842.1"/>
    </source>
</evidence>
<keyword evidence="4 6" id="KW-0326">Glycosidase</keyword>
<evidence type="ECO:0000256" key="4">
    <source>
        <dbReference type="ARBA" id="ARBA00023295"/>
    </source>
</evidence>
<organism evidence="8">
    <name type="scientific">Opuntia streptacantha</name>
    <name type="common">Prickly pear cactus</name>
    <name type="synonym">Opuntia cardona</name>
    <dbReference type="NCBI Taxonomy" id="393608"/>
    <lineage>
        <taxon>Eukaryota</taxon>
        <taxon>Viridiplantae</taxon>
        <taxon>Streptophyta</taxon>
        <taxon>Embryophyta</taxon>
        <taxon>Tracheophyta</taxon>
        <taxon>Spermatophyta</taxon>
        <taxon>Magnoliopsida</taxon>
        <taxon>eudicotyledons</taxon>
        <taxon>Gunneridae</taxon>
        <taxon>Pentapetalae</taxon>
        <taxon>Caryophyllales</taxon>
        <taxon>Cactineae</taxon>
        <taxon>Cactaceae</taxon>
        <taxon>Opuntioideae</taxon>
        <taxon>Opuntia</taxon>
    </lineage>
</organism>
<dbReference type="InterPro" id="IPR000757">
    <property type="entry name" value="Beta-glucanase-like"/>
</dbReference>
<feature type="chain" id="PRO_5028503073" description="Xyloglucan endotransglucosylase/hydrolase" evidence="6">
    <location>
        <begin position="22"/>
        <end position="305"/>
    </location>
</feature>
<keyword evidence="2 6" id="KW-0378">Hydrolase</keyword>
<keyword evidence="6" id="KW-0964">Secreted</keyword>
<feature type="domain" description="GH16" evidence="7">
    <location>
        <begin position="11"/>
        <end position="222"/>
    </location>
</feature>
<comment type="subcellular location">
    <subcellularLocation>
        <location evidence="6">Secreted</location>
        <location evidence="6">Cell wall</location>
    </subcellularLocation>
    <subcellularLocation>
        <location evidence="6">Secreted</location>
        <location evidence="6">Extracellular space</location>
        <location evidence="6">Apoplast</location>
    </subcellularLocation>
</comment>
<dbReference type="InterPro" id="IPR016455">
    <property type="entry name" value="XTH"/>
</dbReference>
<sequence>MNHSHFLIFLLVFSFPFYLYAQTQKNGSSFLDNYQVTWGGDHVSYLNQGEVVQLSLDNHTGSGFASKLNYGSGFFNMSIKLPDNAYTAGLVIAFYLTSKSNNTNDTHDELDFELLGHTEGKPYLLQTNVFANGQGNREQRMSLWFDPTTDFHSYQFLWNPHHIVFYIDDVPIRVFKNNTNIGVGFPAQPMQIVTSLWNGEAWATDQGRSKMNYTYGPFKAQFKGFDINGCPAQYNASIQECYSSELWWNGPKYWNLSDAEHNAYEKVKKKYLYYDYCNDVGRYPNGVPLECSNLNGFSISHSIST</sequence>
<evidence type="ECO:0000256" key="6">
    <source>
        <dbReference type="RuleBase" id="RU361120"/>
    </source>
</evidence>
<comment type="PTM">
    <text evidence="6">Contains at least one intrachain disulfide bond essential for its enzymatic activity.</text>
</comment>
<keyword evidence="6" id="KW-0052">Apoplast</keyword>
<reference evidence="8" key="1">
    <citation type="journal article" date="2013" name="J. Plant Res.">
        <title>Effect of fungi and light on seed germination of three Opuntia species from semiarid lands of central Mexico.</title>
        <authorList>
            <person name="Delgado-Sanchez P."/>
            <person name="Jimenez-Bremont J.F."/>
            <person name="Guerrero-Gonzalez Mde L."/>
            <person name="Flores J."/>
        </authorList>
    </citation>
    <scope>NUCLEOTIDE SEQUENCE</scope>
    <source>
        <tissue evidence="8">Cladode</tissue>
    </source>
</reference>
<feature type="signal peptide" evidence="6">
    <location>
        <begin position="1"/>
        <end position="21"/>
    </location>
</feature>
<proteinExistence type="inferred from homology"/>
<dbReference type="Pfam" id="PF00722">
    <property type="entry name" value="Glyco_hydro_16"/>
    <property type="match status" value="1"/>
</dbReference>
<keyword evidence="6" id="KW-0961">Cell wall biogenesis/degradation</keyword>
<dbReference type="EMBL" id="GISG01031875">
    <property type="protein sequence ID" value="MBA4620842.1"/>
    <property type="molecule type" value="Transcribed_RNA"/>
</dbReference>